<dbReference type="OMA" id="CGSKNRQ"/>
<dbReference type="PANTHER" id="PTHR12630">
    <property type="entry name" value="N-LINKED OLIGOSACCHARIDE PROCESSING"/>
    <property type="match status" value="1"/>
</dbReference>
<reference evidence="6" key="4">
    <citation type="submission" date="2025-09" db="UniProtKB">
        <authorList>
            <consortium name="Ensembl"/>
        </authorList>
    </citation>
    <scope>IDENTIFICATION</scope>
</reference>
<dbReference type="PANTHER" id="PTHR12630:SF6">
    <property type="entry name" value="N-ACETYLGLUCOSAMINE-1-PHOSPHOTRANSFERASE SUBUNIT GAMMA"/>
    <property type="match status" value="1"/>
</dbReference>
<evidence type="ECO:0000259" key="5">
    <source>
        <dbReference type="PROSITE" id="PS51914"/>
    </source>
</evidence>
<name>H2XL81_CIOIN</name>
<dbReference type="SUPFAM" id="SSF50911">
    <property type="entry name" value="Mannose 6-phosphate receptor domain"/>
    <property type="match status" value="1"/>
</dbReference>
<dbReference type="GeneTree" id="ENSGT00510000048359"/>
<feature type="signal peptide" evidence="3">
    <location>
        <begin position="1"/>
        <end position="25"/>
    </location>
</feature>
<protein>
    <submittedName>
        <fullName evidence="6">Uncharacterized protein</fullName>
    </submittedName>
</protein>
<dbReference type="InterPro" id="IPR044865">
    <property type="entry name" value="MRH_dom"/>
</dbReference>
<feature type="chain" id="PRO_5003577995" evidence="3">
    <location>
        <begin position="26"/>
        <end position="261"/>
    </location>
</feature>
<dbReference type="Pfam" id="PF13015">
    <property type="entry name" value="PRKCSH_1"/>
    <property type="match status" value="1"/>
</dbReference>
<evidence type="ECO:0000313" key="7">
    <source>
        <dbReference type="Proteomes" id="UP000008144"/>
    </source>
</evidence>
<dbReference type="GO" id="GO:0005794">
    <property type="term" value="C:Golgi apparatus"/>
    <property type="evidence" value="ECO:0000318"/>
    <property type="project" value="GO_Central"/>
</dbReference>
<keyword evidence="2" id="KW-1015">Disulfide bond</keyword>
<dbReference type="InParanoid" id="H2XL81"/>
<dbReference type="Ensembl" id="ENSCINT00000031791.1">
    <property type="protein sequence ID" value="ENSCINP00000030413.1"/>
    <property type="gene ID" value="ENSCING00000018600.1"/>
</dbReference>
<dbReference type="PROSITE" id="PS51914">
    <property type="entry name" value="MRH"/>
    <property type="match status" value="1"/>
</dbReference>
<dbReference type="InterPro" id="IPR009011">
    <property type="entry name" value="Man6P_isomerase_rcpt-bd_dom_sf"/>
</dbReference>
<dbReference type="Proteomes" id="UP000008144">
    <property type="component" value="Chromosome 8"/>
</dbReference>
<dbReference type="Gene3D" id="2.70.130.10">
    <property type="entry name" value="Mannose-6-phosphate receptor binding domain"/>
    <property type="match status" value="1"/>
</dbReference>
<reference evidence="6" key="2">
    <citation type="journal article" date="2008" name="Genome Biol.">
        <title>Improved genome assembly and evidence-based global gene model set for the chordate Ciona intestinalis: new insight into intron and operon populations.</title>
        <authorList>
            <person name="Satou Y."/>
            <person name="Mineta K."/>
            <person name="Ogasawara M."/>
            <person name="Sasakura Y."/>
            <person name="Shoguchi E."/>
            <person name="Ueno K."/>
            <person name="Yamada L."/>
            <person name="Matsumoto J."/>
            <person name="Wasserscheid J."/>
            <person name="Dewar K."/>
            <person name="Wiley G.B."/>
            <person name="Macmil S.L."/>
            <person name="Roe B.A."/>
            <person name="Zeller R.W."/>
            <person name="Hastings K.E."/>
            <person name="Lemaire P."/>
            <person name="Lindquist E."/>
            <person name="Endo T."/>
            <person name="Hotta K."/>
            <person name="Inaba K."/>
        </authorList>
    </citation>
    <scope>NUCLEOTIDE SEQUENCE [LARGE SCALE GENOMIC DNA]</scope>
    <source>
        <strain evidence="6">wild type</strain>
    </source>
</reference>
<reference evidence="6" key="3">
    <citation type="submission" date="2025-08" db="UniProtKB">
        <authorList>
            <consortium name="Ensembl"/>
        </authorList>
    </citation>
    <scope>IDENTIFICATION</scope>
</reference>
<dbReference type="PROSITE" id="PS51912">
    <property type="entry name" value="DMAP1_BIND"/>
    <property type="match status" value="1"/>
</dbReference>
<evidence type="ECO:0000313" key="6">
    <source>
        <dbReference type="Ensembl" id="ENSCINP00000030413.1"/>
    </source>
</evidence>
<feature type="domain" description="DMAP1-binding" evidence="4">
    <location>
        <begin position="180"/>
        <end position="261"/>
    </location>
</feature>
<evidence type="ECO:0000256" key="2">
    <source>
        <dbReference type="ARBA" id="ARBA00023157"/>
    </source>
</evidence>
<reference evidence="7" key="1">
    <citation type="journal article" date="2002" name="Science">
        <title>The draft genome of Ciona intestinalis: insights into chordate and vertebrate origins.</title>
        <authorList>
            <person name="Dehal P."/>
            <person name="Satou Y."/>
            <person name="Campbell R.K."/>
            <person name="Chapman J."/>
            <person name="Degnan B."/>
            <person name="De Tomaso A."/>
            <person name="Davidson B."/>
            <person name="Di Gregorio A."/>
            <person name="Gelpke M."/>
            <person name="Goodstein D.M."/>
            <person name="Harafuji N."/>
            <person name="Hastings K.E."/>
            <person name="Ho I."/>
            <person name="Hotta K."/>
            <person name="Huang W."/>
            <person name="Kawashima T."/>
            <person name="Lemaire P."/>
            <person name="Martinez D."/>
            <person name="Meinertzhagen I.A."/>
            <person name="Necula S."/>
            <person name="Nonaka M."/>
            <person name="Putnam N."/>
            <person name="Rash S."/>
            <person name="Saiga H."/>
            <person name="Satake M."/>
            <person name="Terry A."/>
            <person name="Yamada L."/>
            <person name="Wang H.G."/>
            <person name="Awazu S."/>
            <person name="Azumi K."/>
            <person name="Boore J."/>
            <person name="Branno M."/>
            <person name="Chin-Bow S."/>
            <person name="DeSantis R."/>
            <person name="Doyle S."/>
            <person name="Francino P."/>
            <person name="Keys D.N."/>
            <person name="Haga S."/>
            <person name="Hayashi H."/>
            <person name="Hino K."/>
            <person name="Imai K.S."/>
            <person name="Inaba K."/>
            <person name="Kano S."/>
            <person name="Kobayashi K."/>
            <person name="Kobayashi M."/>
            <person name="Lee B.I."/>
            <person name="Makabe K.W."/>
            <person name="Manohar C."/>
            <person name="Matassi G."/>
            <person name="Medina M."/>
            <person name="Mochizuki Y."/>
            <person name="Mount S."/>
            <person name="Morishita T."/>
            <person name="Miura S."/>
            <person name="Nakayama A."/>
            <person name="Nishizaka S."/>
            <person name="Nomoto H."/>
            <person name="Ohta F."/>
            <person name="Oishi K."/>
            <person name="Rigoutsos I."/>
            <person name="Sano M."/>
            <person name="Sasaki A."/>
            <person name="Sasakura Y."/>
            <person name="Shoguchi E."/>
            <person name="Shin-i T."/>
            <person name="Spagnuolo A."/>
            <person name="Stainier D."/>
            <person name="Suzuki M.M."/>
            <person name="Tassy O."/>
            <person name="Takatori N."/>
            <person name="Tokuoka M."/>
            <person name="Yagi K."/>
            <person name="Yoshizaki F."/>
            <person name="Wada S."/>
            <person name="Zhang C."/>
            <person name="Hyatt P.D."/>
            <person name="Larimer F."/>
            <person name="Detter C."/>
            <person name="Doggett N."/>
            <person name="Glavina T."/>
            <person name="Hawkins T."/>
            <person name="Richardson P."/>
            <person name="Lucas S."/>
            <person name="Kohara Y."/>
            <person name="Levine M."/>
            <person name="Satoh N."/>
            <person name="Rokhsar D.S."/>
        </authorList>
    </citation>
    <scope>NUCLEOTIDE SEQUENCE [LARGE SCALE GENOMIC DNA]</scope>
</reference>
<dbReference type="InterPro" id="IPR039794">
    <property type="entry name" value="Gtb1-like"/>
</dbReference>
<organism evidence="6 7">
    <name type="scientific">Ciona intestinalis</name>
    <name type="common">Transparent sea squirt</name>
    <name type="synonym">Ascidia intestinalis</name>
    <dbReference type="NCBI Taxonomy" id="7719"/>
    <lineage>
        <taxon>Eukaryota</taxon>
        <taxon>Metazoa</taxon>
        <taxon>Chordata</taxon>
        <taxon>Tunicata</taxon>
        <taxon>Ascidiacea</taxon>
        <taxon>Phlebobranchia</taxon>
        <taxon>Cionidae</taxon>
        <taxon>Ciona</taxon>
    </lineage>
</organism>
<dbReference type="InterPro" id="IPR036607">
    <property type="entry name" value="PRKCSH"/>
</dbReference>
<keyword evidence="1 3" id="KW-0732">Signal</keyword>
<dbReference type="AlphaFoldDB" id="H2XL81"/>
<proteinExistence type="predicted"/>
<dbReference type="STRING" id="7719.ENSCINP00000030413"/>
<accession>H2XL81</accession>
<dbReference type="InterPro" id="IPR010506">
    <property type="entry name" value="DMAP1-bd"/>
</dbReference>
<evidence type="ECO:0000256" key="3">
    <source>
        <dbReference type="SAM" id="SignalP"/>
    </source>
</evidence>
<evidence type="ECO:0000256" key="1">
    <source>
        <dbReference type="ARBA" id="ARBA00022729"/>
    </source>
</evidence>
<evidence type="ECO:0000259" key="4">
    <source>
        <dbReference type="PROSITE" id="PS51912"/>
    </source>
</evidence>
<dbReference type="EMBL" id="EAAA01002606">
    <property type="status" value="NOT_ANNOTATED_CDS"/>
    <property type="molecule type" value="Genomic_DNA"/>
</dbReference>
<sequence>QCYKPKIMITLLVYCFVALFTCSDAIDIMQMKIVNEVSNYGWNAGVGADSRSKLTARVSPASFSGPTSLKALSRKCFSYMGDYKYELCPFHNLTQHERSMRWNPYSGVVGVWKEWEIANNTFKAMIMKNGDDCGSVTRQARVLLKCGTVNNITSVTEPSRCQYELIFETPLACHPDSMLVYVTMNASLRYEWDNIEQAHYNEFITEKGYNRKLLELFDKAGFLTVPEDNIVSQDIQEFTSVQTCNVEYQKLLSEVTKLRKL</sequence>
<feature type="domain" description="MRH" evidence="5">
    <location>
        <begin position="35"/>
        <end position="175"/>
    </location>
</feature>
<keyword evidence="7" id="KW-1185">Reference proteome</keyword>